<dbReference type="EMBL" id="MU004197">
    <property type="protein sequence ID" value="KAF2490193.1"/>
    <property type="molecule type" value="Genomic_DNA"/>
</dbReference>
<gene>
    <name evidence="2" type="ORF">BU16DRAFT_566222</name>
</gene>
<organism evidence="2 3">
    <name type="scientific">Lophium mytilinum</name>
    <dbReference type="NCBI Taxonomy" id="390894"/>
    <lineage>
        <taxon>Eukaryota</taxon>
        <taxon>Fungi</taxon>
        <taxon>Dikarya</taxon>
        <taxon>Ascomycota</taxon>
        <taxon>Pezizomycotina</taxon>
        <taxon>Dothideomycetes</taxon>
        <taxon>Pleosporomycetidae</taxon>
        <taxon>Mytilinidiales</taxon>
        <taxon>Mytilinidiaceae</taxon>
        <taxon>Lophium</taxon>
    </lineage>
</organism>
<proteinExistence type="predicted"/>
<feature type="compositionally biased region" description="Basic and acidic residues" evidence="1">
    <location>
        <begin position="459"/>
        <end position="468"/>
    </location>
</feature>
<sequence length="468" mass="52656">MPPKSIGKADSAETDLEVNDALAIGVTSISLKTDPASEAREVRRRAAQLFSSRIPAAQDAASVPHLKGTSPSALPAFGTATPTPAPRALAYPNLVPTKLDGVDHLTRRQEQLEAIYAALEKANIRFKSNSPKEYLIEIARAREDIYTQKRPFHAPPTAYTEEKYLDLMEYEIAKKIHGANKKSWNNLIAKHSKNQNAVPTYAPPTAAQVPLPMQLIPSAVQSKIPLSLRQKHLDALFEAYQNANNKHLRFGHPILLESADLINLSRQAEAARAIVPTETDYRIGLENDVKTIRDFKTRDWWRAVAKFLRPFQVAAQAPVRPELLPRDVKGIDMSTTRQNRLNALYNTLGHVNERHIRQGKRLLGDAAVVTIASILEKRSVRTHSRVRTEDEYLEEMQMAIESYWHSTKSTLFSLIREFEPTRKELRKRQDEEAEKEAGIVDDSDGENGSGVRRGTRPMMRGEEWQLAT</sequence>
<evidence type="ECO:0000256" key="1">
    <source>
        <dbReference type="SAM" id="MobiDB-lite"/>
    </source>
</evidence>
<keyword evidence="3" id="KW-1185">Reference proteome</keyword>
<evidence type="ECO:0000313" key="2">
    <source>
        <dbReference type="EMBL" id="KAF2490193.1"/>
    </source>
</evidence>
<reference evidence="2" key="1">
    <citation type="journal article" date="2020" name="Stud. Mycol.">
        <title>101 Dothideomycetes genomes: a test case for predicting lifestyles and emergence of pathogens.</title>
        <authorList>
            <person name="Haridas S."/>
            <person name="Albert R."/>
            <person name="Binder M."/>
            <person name="Bloem J."/>
            <person name="Labutti K."/>
            <person name="Salamov A."/>
            <person name="Andreopoulos B."/>
            <person name="Baker S."/>
            <person name="Barry K."/>
            <person name="Bills G."/>
            <person name="Bluhm B."/>
            <person name="Cannon C."/>
            <person name="Castanera R."/>
            <person name="Culley D."/>
            <person name="Daum C."/>
            <person name="Ezra D."/>
            <person name="Gonzalez J."/>
            <person name="Henrissat B."/>
            <person name="Kuo A."/>
            <person name="Liang C."/>
            <person name="Lipzen A."/>
            <person name="Lutzoni F."/>
            <person name="Magnuson J."/>
            <person name="Mondo S."/>
            <person name="Nolan M."/>
            <person name="Ohm R."/>
            <person name="Pangilinan J."/>
            <person name="Park H.-J."/>
            <person name="Ramirez L."/>
            <person name="Alfaro M."/>
            <person name="Sun H."/>
            <person name="Tritt A."/>
            <person name="Yoshinaga Y."/>
            <person name="Zwiers L.-H."/>
            <person name="Turgeon B."/>
            <person name="Goodwin S."/>
            <person name="Spatafora J."/>
            <person name="Crous P."/>
            <person name="Grigoriev I."/>
        </authorList>
    </citation>
    <scope>NUCLEOTIDE SEQUENCE</scope>
    <source>
        <strain evidence="2">CBS 269.34</strain>
    </source>
</reference>
<evidence type="ECO:0000313" key="3">
    <source>
        <dbReference type="Proteomes" id="UP000799750"/>
    </source>
</evidence>
<dbReference type="Proteomes" id="UP000799750">
    <property type="component" value="Unassembled WGS sequence"/>
</dbReference>
<accession>A0A6A6QF02</accession>
<feature type="compositionally biased region" description="Basic and acidic residues" evidence="1">
    <location>
        <begin position="425"/>
        <end position="438"/>
    </location>
</feature>
<feature type="region of interest" description="Disordered" evidence="1">
    <location>
        <begin position="425"/>
        <end position="468"/>
    </location>
</feature>
<dbReference type="AlphaFoldDB" id="A0A6A6QF02"/>
<name>A0A6A6QF02_9PEZI</name>
<dbReference type="OrthoDB" id="10439807at2759"/>
<protein>
    <submittedName>
        <fullName evidence="2">Uncharacterized protein</fullName>
    </submittedName>
</protein>